<dbReference type="Proteomes" id="UP000765509">
    <property type="component" value="Unassembled WGS sequence"/>
</dbReference>
<comment type="caution">
    <text evidence="1">The sequence shown here is derived from an EMBL/GenBank/DDBJ whole genome shotgun (WGS) entry which is preliminary data.</text>
</comment>
<evidence type="ECO:0000313" key="1">
    <source>
        <dbReference type="EMBL" id="MBW0461406.1"/>
    </source>
</evidence>
<keyword evidence="2" id="KW-1185">Reference proteome</keyword>
<organism evidence="1 2">
    <name type="scientific">Austropuccinia psidii MF-1</name>
    <dbReference type="NCBI Taxonomy" id="1389203"/>
    <lineage>
        <taxon>Eukaryota</taxon>
        <taxon>Fungi</taxon>
        <taxon>Dikarya</taxon>
        <taxon>Basidiomycota</taxon>
        <taxon>Pucciniomycotina</taxon>
        <taxon>Pucciniomycetes</taxon>
        <taxon>Pucciniales</taxon>
        <taxon>Sphaerophragmiaceae</taxon>
        <taxon>Austropuccinia</taxon>
    </lineage>
</organism>
<name>A0A9Q3BAD6_9BASI</name>
<accession>A0A9Q3BAD6</accession>
<proteinExistence type="predicted"/>
<sequence>MYHTIRENSDDDQNPIEENMVYYQEETQLEEGLPQNTTNYNLFKHTQDAHKLLVKPNKGITYIHGPTPKIADCVDNSQHPLIIDSGAH</sequence>
<protein>
    <submittedName>
        <fullName evidence="1">Uncharacterized protein</fullName>
    </submittedName>
</protein>
<dbReference type="EMBL" id="AVOT02000154">
    <property type="protein sequence ID" value="MBW0461406.1"/>
    <property type="molecule type" value="Genomic_DNA"/>
</dbReference>
<gene>
    <name evidence="1" type="ORF">O181_001121</name>
</gene>
<dbReference type="AlphaFoldDB" id="A0A9Q3BAD6"/>
<evidence type="ECO:0000313" key="2">
    <source>
        <dbReference type="Proteomes" id="UP000765509"/>
    </source>
</evidence>
<reference evidence="1" key="1">
    <citation type="submission" date="2021-03" db="EMBL/GenBank/DDBJ databases">
        <title>Draft genome sequence of rust myrtle Austropuccinia psidii MF-1, a brazilian biotype.</title>
        <authorList>
            <person name="Quecine M.C."/>
            <person name="Pachon D.M.R."/>
            <person name="Bonatelli M.L."/>
            <person name="Correr F.H."/>
            <person name="Franceschini L.M."/>
            <person name="Leite T.F."/>
            <person name="Margarido G.R.A."/>
            <person name="Almeida C.A."/>
            <person name="Ferrarezi J.A."/>
            <person name="Labate C.A."/>
        </authorList>
    </citation>
    <scope>NUCLEOTIDE SEQUENCE</scope>
    <source>
        <strain evidence="1">MF-1</strain>
    </source>
</reference>